<feature type="domain" description="SIS" evidence="12">
    <location>
        <begin position="353"/>
        <end position="492"/>
    </location>
</feature>
<dbReference type="CDD" id="cd00714">
    <property type="entry name" value="GFAT"/>
    <property type="match status" value="1"/>
</dbReference>
<dbReference type="Gene3D" id="3.40.50.10490">
    <property type="entry name" value="Glucose-6-phosphate isomerase like protein, domain 1"/>
    <property type="match status" value="2"/>
</dbReference>
<evidence type="ECO:0000256" key="4">
    <source>
        <dbReference type="ARBA" id="ARBA00016090"/>
    </source>
</evidence>
<evidence type="ECO:0000256" key="10">
    <source>
        <dbReference type="HAMAP-Rule" id="MF_00164"/>
    </source>
</evidence>
<dbReference type="HAMAP" id="MF_00164">
    <property type="entry name" value="GlmS"/>
    <property type="match status" value="1"/>
</dbReference>
<dbReference type="FunFam" id="3.60.20.10:FF:000006">
    <property type="entry name" value="Glutamine--fructose-6-phosphate aminotransferase [isomerizing]"/>
    <property type="match status" value="1"/>
</dbReference>
<evidence type="ECO:0000313" key="14">
    <source>
        <dbReference type="Proteomes" id="UP000269019"/>
    </source>
</evidence>
<dbReference type="NCBIfam" id="TIGR01135">
    <property type="entry name" value="glmS"/>
    <property type="match status" value="1"/>
</dbReference>
<proteinExistence type="inferred from homology"/>
<dbReference type="GO" id="GO:0097367">
    <property type="term" value="F:carbohydrate derivative binding"/>
    <property type="evidence" value="ECO:0007669"/>
    <property type="project" value="InterPro"/>
</dbReference>
<evidence type="ECO:0000259" key="11">
    <source>
        <dbReference type="PROSITE" id="PS51278"/>
    </source>
</evidence>
<accession>A0A3G6JDN5</accession>
<gene>
    <name evidence="13" type="primary">glmS2</name>
    <name evidence="10" type="synonym">glmS</name>
    <name evidence="13" type="ORF">CCHOA_09405</name>
</gene>
<dbReference type="InterPro" id="IPR029055">
    <property type="entry name" value="Ntn_hydrolases_N"/>
</dbReference>
<dbReference type="Gene3D" id="3.60.20.10">
    <property type="entry name" value="Glutamine Phosphoribosylpyrophosphate, subunit 1, domain 1"/>
    <property type="match status" value="1"/>
</dbReference>
<keyword evidence="6 10" id="KW-0032">Aminotransferase</keyword>
<dbReference type="GO" id="GO:0005829">
    <property type="term" value="C:cytosol"/>
    <property type="evidence" value="ECO:0007669"/>
    <property type="project" value="TreeGrafter"/>
</dbReference>
<organism evidence="13 14">
    <name type="scientific">Corynebacterium choanae</name>
    <dbReference type="NCBI Taxonomy" id="1862358"/>
    <lineage>
        <taxon>Bacteria</taxon>
        <taxon>Bacillati</taxon>
        <taxon>Actinomycetota</taxon>
        <taxon>Actinomycetes</taxon>
        <taxon>Mycobacteriales</taxon>
        <taxon>Corynebacteriaceae</taxon>
        <taxon>Corynebacterium</taxon>
    </lineage>
</organism>
<dbReference type="GO" id="GO:0006047">
    <property type="term" value="P:UDP-N-acetylglucosamine metabolic process"/>
    <property type="evidence" value="ECO:0007669"/>
    <property type="project" value="TreeGrafter"/>
</dbReference>
<evidence type="ECO:0000256" key="7">
    <source>
        <dbReference type="ARBA" id="ARBA00022679"/>
    </source>
</evidence>
<evidence type="ECO:0000313" key="13">
    <source>
        <dbReference type="EMBL" id="AZA14264.1"/>
    </source>
</evidence>
<feature type="domain" description="Glutamine amidotransferase type-2" evidence="11">
    <location>
        <begin position="64"/>
        <end position="286"/>
    </location>
</feature>
<dbReference type="GO" id="GO:0006002">
    <property type="term" value="P:fructose 6-phosphate metabolic process"/>
    <property type="evidence" value="ECO:0007669"/>
    <property type="project" value="TreeGrafter"/>
</dbReference>
<reference evidence="13 14" key="1">
    <citation type="submission" date="2018-11" db="EMBL/GenBank/DDBJ databases">
        <authorList>
            <person name="Kleinhagauer T."/>
            <person name="Glaeser S.P."/>
            <person name="Spergser J."/>
            <person name="Ruckert C."/>
            <person name="Kaempfer P."/>
            <person name="Busse H.-J."/>
        </authorList>
    </citation>
    <scope>NUCLEOTIDE SEQUENCE [LARGE SCALE GENOMIC DNA]</scope>
    <source>
        <strain evidence="13 14">200CH</strain>
    </source>
</reference>
<evidence type="ECO:0000256" key="6">
    <source>
        <dbReference type="ARBA" id="ARBA00022576"/>
    </source>
</evidence>
<dbReference type="Pfam" id="PF13522">
    <property type="entry name" value="GATase_6"/>
    <property type="match status" value="1"/>
</dbReference>
<keyword evidence="7 10" id="KW-0808">Transferase</keyword>
<evidence type="ECO:0000256" key="5">
    <source>
        <dbReference type="ARBA" id="ARBA00022490"/>
    </source>
</evidence>
<dbReference type="InterPro" id="IPR005855">
    <property type="entry name" value="GFAT"/>
</dbReference>
<dbReference type="NCBIfam" id="NF001484">
    <property type="entry name" value="PRK00331.1"/>
    <property type="match status" value="1"/>
</dbReference>
<dbReference type="SUPFAM" id="SSF53697">
    <property type="entry name" value="SIS domain"/>
    <property type="match status" value="1"/>
</dbReference>
<sequence length="681" mass="73791">MAEYRKVTHQFSAFVQVSLQNLRGWFSESSTYTAGGRDLRQPEESLHHGYLKVIAFARYSVPMCGIVGYVGHQQALDVITEALRRMEYRGYDSSGLTIVEDGTYATAKAAGKLQHLLDKLDENPESFSGHTGIGHTRWATHGRPTDANAHPHNSFDGTVSIVHNGIIENAGALRAALTEQGISLRSDTDSEVAAHLLALAYNDGPTAGDFKASVLAVLAQLEGAFTILFVHVNHPGEIYAARRNTPLIIGVGQGETFLGSDVAAFIEYTRDAVELGQDTVVHATAEGYSLCDFAGNPVEGKAFTIDWDLAAAEKGGYDSFMMKEINEQPAAVRDTLTGHFVDGRIVLDEQDLTGADMRSFDKVFVVACGSAYHSGLLAKYAIEHWVRIPVEIEVASEFRYRDPVLDKRTLVVAVSQSGETADTLEAVRHAKEQGAKVLAVCNTFGAQIPRESDAVLYTHAGPEIGVASTKAFLAQVAANYIVGLALAQERGTKYPDEVLDIWTELEAIPEKVQQVLACEEQCLAIAKELGAIRTMLFLGRGVGYPVALEGALKLKELAYIHAEGFPAGELKHGPIALIEDDLPVVVVVPSPRGREVLHSKIVSNIQEIRARGAKTIVIAEEGDTAVEPYANWLIRIPQASTIMQPLLATVPLQFLAAEIAQQCGNEDIDKPRNLAKSVTVE</sequence>
<dbReference type="CDD" id="cd05009">
    <property type="entry name" value="SIS_GlmS_GlmD_2"/>
    <property type="match status" value="1"/>
</dbReference>
<comment type="function">
    <text evidence="10">Catalyzes the first step in hexosamine metabolism, converting fructose-6P into glucosamine-6P using glutamine as a nitrogen source.</text>
</comment>
<feature type="domain" description="SIS" evidence="12">
    <location>
        <begin position="525"/>
        <end position="670"/>
    </location>
</feature>
<dbReference type="Proteomes" id="UP000269019">
    <property type="component" value="Chromosome"/>
</dbReference>
<keyword evidence="14" id="KW-1185">Reference proteome</keyword>
<dbReference type="PROSITE" id="PS51278">
    <property type="entry name" value="GATASE_TYPE_2"/>
    <property type="match status" value="1"/>
</dbReference>
<protein>
    <recommendedName>
        <fullName evidence="4 10">Glutamine--fructose-6-phosphate aminotransferase [isomerizing]</fullName>
        <ecNumber evidence="3 10">2.6.1.16</ecNumber>
    </recommendedName>
    <alternativeName>
        <fullName evidence="10">D-fructose-6-phosphate amidotransferase</fullName>
    </alternativeName>
    <alternativeName>
        <fullName evidence="10">GFAT</fullName>
    </alternativeName>
    <alternativeName>
        <fullName evidence="10">Glucosamine-6-phosphate synthase</fullName>
    </alternativeName>
    <alternativeName>
        <fullName evidence="10">Hexosephosphate aminotransferase</fullName>
    </alternativeName>
    <alternativeName>
        <fullName evidence="10">L-glutamine--D-fructose-6-phosphate amidotransferase</fullName>
    </alternativeName>
</protein>
<dbReference type="InterPro" id="IPR046348">
    <property type="entry name" value="SIS_dom_sf"/>
</dbReference>
<dbReference type="InterPro" id="IPR017932">
    <property type="entry name" value="GATase_2_dom"/>
</dbReference>
<dbReference type="AlphaFoldDB" id="A0A3G6JDN5"/>
<name>A0A3G6JDN5_9CORY</name>
<dbReference type="EC" id="2.6.1.16" evidence="3 10"/>
<dbReference type="KEGG" id="ccho:CCHOA_09405"/>
<dbReference type="InterPro" id="IPR047084">
    <property type="entry name" value="GFAT_N"/>
</dbReference>
<dbReference type="InterPro" id="IPR035466">
    <property type="entry name" value="GlmS/AgaS_SIS"/>
</dbReference>
<dbReference type="SUPFAM" id="SSF56235">
    <property type="entry name" value="N-terminal nucleophile aminohydrolases (Ntn hydrolases)"/>
    <property type="match status" value="1"/>
</dbReference>
<dbReference type="GO" id="GO:0004360">
    <property type="term" value="F:glutamine-fructose-6-phosphate transaminase (isomerizing) activity"/>
    <property type="evidence" value="ECO:0007669"/>
    <property type="project" value="UniProtKB-UniRule"/>
</dbReference>
<dbReference type="GO" id="GO:0046349">
    <property type="term" value="P:amino sugar biosynthetic process"/>
    <property type="evidence" value="ECO:0007669"/>
    <property type="project" value="UniProtKB-ARBA"/>
</dbReference>
<dbReference type="GO" id="GO:0006487">
    <property type="term" value="P:protein N-linked glycosylation"/>
    <property type="evidence" value="ECO:0007669"/>
    <property type="project" value="TreeGrafter"/>
</dbReference>
<evidence type="ECO:0000259" key="12">
    <source>
        <dbReference type="PROSITE" id="PS51464"/>
    </source>
</evidence>
<dbReference type="FunFam" id="3.40.50.10490:FF:000002">
    <property type="entry name" value="Glutamine--fructose-6-phosphate aminotransferase [isomerizing]"/>
    <property type="match status" value="1"/>
</dbReference>
<dbReference type="EMBL" id="CP033896">
    <property type="protein sequence ID" value="AZA14264.1"/>
    <property type="molecule type" value="Genomic_DNA"/>
</dbReference>
<comment type="subcellular location">
    <subcellularLocation>
        <location evidence="2 10">Cytoplasm</location>
    </subcellularLocation>
</comment>
<evidence type="ECO:0000256" key="2">
    <source>
        <dbReference type="ARBA" id="ARBA00004496"/>
    </source>
</evidence>
<feature type="active site" description="Nucleophile; for GATase activity" evidence="10">
    <location>
        <position position="64"/>
    </location>
</feature>
<dbReference type="PROSITE" id="PS51464">
    <property type="entry name" value="SIS"/>
    <property type="match status" value="2"/>
</dbReference>
<evidence type="ECO:0000256" key="1">
    <source>
        <dbReference type="ARBA" id="ARBA00001031"/>
    </source>
</evidence>
<evidence type="ECO:0000256" key="8">
    <source>
        <dbReference type="ARBA" id="ARBA00022737"/>
    </source>
</evidence>
<evidence type="ECO:0000256" key="3">
    <source>
        <dbReference type="ARBA" id="ARBA00012916"/>
    </source>
</evidence>
<dbReference type="Pfam" id="PF01380">
    <property type="entry name" value="SIS"/>
    <property type="match status" value="2"/>
</dbReference>
<dbReference type="InterPro" id="IPR035490">
    <property type="entry name" value="GlmS/FrlB_SIS"/>
</dbReference>
<feature type="initiator methionine" description="Removed" evidence="10">
    <location>
        <position position="63"/>
    </location>
</feature>
<keyword evidence="5 10" id="KW-0963">Cytoplasm</keyword>
<dbReference type="PANTHER" id="PTHR10937">
    <property type="entry name" value="GLUCOSAMINE--FRUCTOSE-6-PHOSPHATE AMINOTRANSFERASE, ISOMERIZING"/>
    <property type="match status" value="1"/>
</dbReference>
<dbReference type="GO" id="GO:0005975">
    <property type="term" value="P:carbohydrate metabolic process"/>
    <property type="evidence" value="ECO:0007669"/>
    <property type="project" value="UniProtKB-UniRule"/>
</dbReference>
<dbReference type="FunFam" id="3.40.50.10490:FF:000001">
    <property type="entry name" value="Glutamine--fructose-6-phosphate aminotransferase [isomerizing]"/>
    <property type="match status" value="1"/>
</dbReference>
<comment type="subunit">
    <text evidence="10">Homodimer.</text>
</comment>
<keyword evidence="9" id="KW-0315">Glutamine amidotransferase</keyword>
<dbReference type="CDD" id="cd05008">
    <property type="entry name" value="SIS_GlmS_GlmD_1"/>
    <property type="match status" value="1"/>
</dbReference>
<dbReference type="PANTHER" id="PTHR10937:SF0">
    <property type="entry name" value="GLUTAMINE--FRUCTOSE-6-PHOSPHATE TRANSAMINASE (ISOMERIZING)"/>
    <property type="match status" value="1"/>
</dbReference>
<dbReference type="InterPro" id="IPR001347">
    <property type="entry name" value="SIS_dom"/>
</dbReference>
<feature type="active site" description="For Fru-6P isomerization activity" evidence="10">
    <location>
        <position position="676"/>
    </location>
</feature>
<keyword evidence="8" id="KW-0677">Repeat</keyword>
<evidence type="ECO:0000256" key="9">
    <source>
        <dbReference type="ARBA" id="ARBA00022962"/>
    </source>
</evidence>
<comment type="catalytic activity">
    <reaction evidence="1 10">
        <text>D-fructose 6-phosphate + L-glutamine = D-glucosamine 6-phosphate + L-glutamate</text>
        <dbReference type="Rhea" id="RHEA:13237"/>
        <dbReference type="ChEBI" id="CHEBI:29985"/>
        <dbReference type="ChEBI" id="CHEBI:58359"/>
        <dbReference type="ChEBI" id="CHEBI:58725"/>
        <dbReference type="ChEBI" id="CHEBI:61527"/>
        <dbReference type="EC" id="2.6.1.16"/>
    </reaction>
</comment>